<gene>
    <name evidence="2" type="ORF">PVAP13_2NG258500</name>
</gene>
<proteinExistence type="predicted"/>
<evidence type="ECO:0000313" key="2">
    <source>
        <dbReference type="EMBL" id="KAG2634404.1"/>
    </source>
</evidence>
<reference evidence="2" key="1">
    <citation type="submission" date="2020-05" db="EMBL/GenBank/DDBJ databases">
        <title>WGS assembly of Panicum virgatum.</title>
        <authorList>
            <person name="Lovell J.T."/>
            <person name="Jenkins J."/>
            <person name="Shu S."/>
            <person name="Juenger T.E."/>
            <person name="Schmutz J."/>
        </authorList>
    </citation>
    <scope>NUCLEOTIDE SEQUENCE</scope>
    <source>
        <strain evidence="2">AP13</strain>
    </source>
</reference>
<name>A0A8T0VMB6_PANVG</name>
<feature type="region of interest" description="Disordered" evidence="1">
    <location>
        <begin position="73"/>
        <end position="110"/>
    </location>
</feature>
<dbReference type="EMBL" id="CM029040">
    <property type="protein sequence ID" value="KAG2634404.1"/>
    <property type="molecule type" value="Genomic_DNA"/>
</dbReference>
<comment type="caution">
    <text evidence="2">The sequence shown here is derived from an EMBL/GenBank/DDBJ whole genome shotgun (WGS) entry which is preliminary data.</text>
</comment>
<protein>
    <submittedName>
        <fullName evidence="2">Uncharacterized protein</fullName>
    </submittedName>
</protein>
<organism evidence="2 3">
    <name type="scientific">Panicum virgatum</name>
    <name type="common">Blackwell switchgrass</name>
    <dbReference type="NCBI Taxonomy" id="38727"/>
    <lineage>
        <taxon>Eukaryota</taxon>
        <taxon>Viridiplantae</taxon>
        <taxon>Streptophyta</taxon>
        <taxon>Embryophyta</taxon>
        <taxon>Tracheophyta</taxon>
        <taxon>Spermatophyta</taxon>
        <taxon>Magnoliopsida</taxon>
        <taxon>Liliopsida</taxon>
        <taxon>Poales</taxon>
        <taxon>Poaceae</taxon>
        <taxon>PACMAD clade</taxon>
        <taxon>Panicoideae</taxon>
        <taxon>Panicodae</taxon>
        <taxon>Paniceae</taxon>
        <taxon>Panicinae</taxon>
        <taxon>Panicum</taxon>
        <taxon>Panicum sect. Hiantes</taxon>
    </lineage>
</organism>
<feature type="compositionally biased region" description="Basic residues" evidence="1">
    <location>
        <begin position="95"/>
        <end position="107"/>
    </location>
</feature>
<dbReference type="Proteomes" id="UP000823388">
    <property type="component" value="Chromosome 2N"/>
</dbReference>
<dbReference type="AlphaFoldDB" id="A0A8T0VMB6"/>
<keyword evidence="3" id="KW-1185">Reference proteome</keyword>
<evidence type="ECO:0000313" key="3">
    <source>
        <dbReference type="Proteomes" id="UP000823388"/>
    </source>
</evidence>
<sequence>MPRVRHPLLPCGPALSPVLSRSLLLTARLPAGDHASLRAGFELRRPTRLPACRPRAPRLVLLEPAAARSSLHTAARSSLPARRWRGSPALPAARRSGHGTAARRPRRGGPVARWLGHGAAAPVSVASMELRCSSAVSMLLADLAVPDGSPS</sequence>
<evidence type="ECO:0000256" key="1">
    <source>
        <dbReference type="SAM" id="MobiDB-lite"/>
    </source>
</evidence>
<accession>A0A8T0VMB6</accession>